<evidence type="ECO:0000256" key="2">
    <source>
        <dbReference type="ARBA" id="ARBA00022748"/>
    </source>
</evidence>
<dbReference type="GO" id="GO:0016491">
    <property type="term" value="F:oxidoreductase activity"/>
    <property type="evidence" value="ECO:0007669"/>
    <property type="project" value="InterPro"/>
</dbReference>
<protein>
    <submittedName>
        <fullName evidence="6">Redoxin family protein</fullName>
    </submittedName>
</protein>
<dbReference type="PROSITE" id="PS00194">
    <property type="entry name" value="THIOREDOXIN_1"/>
    <property type="match status" value="1"/>
</dbReference>
<dbReference type="InterPro" id="IPR013766">
    <property type="entry name" value="Thioredoxin_domain"/>
</dbReference>
<dbReference type="OrthoDB" id="9809733at2"/>
<dbReference type="Pfam" id="PF08534">
    <property type="entry name" value="Redoxin"/>
    <property type="match status" value="1"/>
</dbReference>
<feature type="signal peptide" evidence="4">
    <location>
        <begin position="1"/>
        <end position="22"/>
    </location>
</feature>
<feature type="compositionally biased region" description="Basic and acidic residues" evidence="3">
    <location>
        <begin position="37"/>
        <end position="64"/>
    </location>
</feature>
<evidence type="ECO:0000259" key="5">
    <source>
        <dbReference type="PROSITE" id="PS51352"/>
    </source>
</evidence>
<feature type="chain" id="PRO_5007461310" evidence="4">
    <location>
        <begin position="23"/>
        <end position="205"/>
    </location>
</feature>
<dbReference type="PROSITE" id="PS51257">
    <property type="entry name" value="PROKAR_LIPOPROTEIN"/>
    <property type="match status" value="1"/>
</dbReference>
<evidence type="ECO:0000313" key="7">
    <source>
        <dbReference type="Proteomes" id="UP000070394"/>
    </source>
</evidence>
<dbReference type="Gene3D" id="3.40.30.10">
    <property type="entry name" value="Glutaredoxin"/>
    <property type="match status" value="1"/>
</dbReference>
<dbReference type="PANTHER" id="PTHR42852">
    <property type="entry name" value="THIOL:DISULFIDE INTERCHANGE PROTEIN DSBE"/>
    <property type="match status" value="1"/>
</dbReference>
<gene>
    <name evidence="6" type="ORF">HMPREF1866_00790</name>
</gene>
<dbReference type="AlphaFoldDB" id="A0A133ZX40"/>
<dbReference type="CDD" id="cd02966">
    <property type="entry name" value="TlpA_like_family"/>
    <property type="match status" value="1"/>
</dbReference>
<organism evidence="6 7">
    <name type="scientific">Lachnoanaerobaculum saburreum</name>
    <dbReference type="NCBI Taxonomy" id="467210"/>
    <lineage>
        <taxon>Bacteria</taxon>
        <taxon>Bacillati</taxon>
        <taxon>Bacillota</taxon>
        <taxon>Clostridia</taxon>
        <taxon>Lachnospirales</taxon>
        <taxon>Lachnospiraceae</taxon>
        <taxon>Lachnoanaerobaculum</taxon>
    </lineage>
</organism>
<comment type="subcellular location">
    <subcellularLocation>
        <location evidence="1">Cell envelope</location>
    </subcellularLocation>
</comment>
<keyword evidence="7" id="KW-1185">Reference proteome</keyword>
<dbReference type="EMBL" id="LSDA01000020">
    <property type="protein sequence ID" value="KXB60007.1"/>
    <property type="molecule type" value="Genomic_DNA"/>
</dbReference>
<dbReference type="InterPro" id="IPR050553">
    <property type="entry name" value="Thioredoxin_ResA/DsbE_sf"/>
</dbReference>
<reference evidence="7" key="1">
    <citation type="submission" date="2016-01" db="EMBL/GenBank/DDBJ databases">
        <authorList>
            <person name="Mitreva M."/>
            <person name="Pepin K.H."/>
            <person name="Mihindukulasuriya K.A."/>
            <person name="Fulton R."/>
            <person name="Fronick C."/>
            <person name="O'Laughlin M."/>
            <person name="Miner T."/>
            <person name="Herter B."/>
            <person name="Rosa B.A."/>
            <person name="Cordes M."/>
            <person name="Tomlinson C."/>
            <person name="Wollam A."/>
            <person name="Palsikar V.B."/>
            <person name="Mardis E.R."/>
            <person name="Wilson R.K."/>
        </authorList>
    </citation>
    <scope>NUCLEOTIDE SEQUENCE [LARGE SCALE GENOMIC DNA]</scope>
    <source>
        <strain evidence="7">DNF00896</strain>
    </source>
</reference>
<name>A0A133ZX40_9FIRM</name>
<evidence type="ECO:0000313" key="6">
    <source>
        <dbReference type="EMBL" id="KXB60007.1"/>
    </source>
</evidence>
<dbReference type="PANTHER" id="PTHR42852:SF13">
    <property type="entry name" value="PROTEIN DIPZ"/>
    <property type="match status" value="1"/>
</dbReference>
<dbReference type="InterPro" id="IPR017937">
    <property type="entry name" value="Thioredoxin_CS"/>
</dbReference>
<dbReference type="GO" id="GO:0030313">
    <property type="term" value="C:cell envelope"/>
    <property type="evidence" value="ECO:0007669"/>
    <property type="project" value="UniProtKB-SubCell"/>
</dbReference>
<feature type="domain" description="Thioredoxin" evidence="5">
    <location>
        <begin position="62"/>
        <end position="203"/>
    </location>
</feature>
<proteinExistence type="predicted"/>
<keyword evidence="2" id="KW-0201">Cytochrome c-type biogenesis</keyword>
<comment type="caution">
    <text evidence="6">The sequence shown here is derived from an EMBL/GenBank/DDBJ whole genome shotgun (WGS) entry which is preliminary data.</text>
</comment>
<dbReference type="PATRIC" id="fig|467210.3.peg.780"/>
<evidence type="ECO:0000256" key="3">
    <source>
        <dbReference type="SAM" id="MobiDB-lite"/>
    </source>
</evidence>
<evidence type="ECO:0000256" key="1">
    <source>
        <dbReference type="ARBA" id="ARBA00004196"/>
    </source>
</evidence>
<dbReference type="GO" id="GO:0017004">
    <property type="term" value="P:cytochrome complex assembly"/>
    <property type="evidence" value="ECO:0007669"/>
    <property type="project" value="UniProtKB-KW"/>
</dbReference>
<feature type="region of interest" description="Disordered" evidence="3">
    <location>
        <begin position="25"/>
        <end position="64"/>
    </location>
</feature>
<keyword evidence="4" id="KW-0732">Signal</keyword>
<feature type="compositionally biased region" description="Polar residues" evidence="3">
    <location>
        <begin position="25"/>
        <end position="36"/>
    </location>
</feature>
<dbReference type="RefSeq" id="WP_060930694.1">
    <property type="nucleotide sequence ID" value="NZ_KQ959781.1"/>
</dbReference>
<dbReference type="SUPFAM" id="SSF52833">
    <property type="entry name" value="Thioredoxin-like"/>
    <property type="match status" value="1"/>
</dbReference>
<dbReference type="STRING" id="467210.HMPREF1866_00790"/>
<dbReference type="Proteomes" id="UP000070394">
    <property type="component" value="Unassembled WGS sequence"/>
</dbReference>
<evidence type="ECO:0000256" key="4">
    <source>
        <dbReference type="SAM" id="SignalP"/>
    </source>
</evidence>
<dbReference type="InterPro" id="IPR036249">
    <property type="entry name" value="Thioredoxin-like_sf"/>
</dbReference>
<sequence>MKKLFVLGIAIMMAGAISACNAGNKTANESVSTEAQTDSKKADTSESADSKKADESKAADSKKEDVSFPEFSAKTVEGGEISNDVFKDSKLTVVNVWGSWCGPCVQEIPELQKLSENMKDKNVNVIGIAQDAGSNFQAVKEVLDKSKVTYQNIIPSGPTEDFVMSLQAFPTTFFVDSQGKIVYAIQGSKNLEGFTQIVDDLLSKM</sequence>
<dbReference type="PROSITE" id="PS51352">
    <property type="entry name" value="THIOREDOXIN_2"/>
    <property type="match status" value="1"/>
</dbReference>
<accession>A0A133ZX40</accession>
<dbReference type="InterPro" id="IPR013740">
    <property type="entry name" value="Redoxin"/>
</dbReference>